<evidence type="ECO:0000313" key="2">
    <source>
        <dbReference type="EMBL" id="MBS5146242.1"/>
    </source>
</evidence>
<evidence type="ECO:0000313" key="4">
    <source>
        <dbReference type="Proteomes" id="UP000405524"/>
    </source>
</evidence>
<keyword evidence="1" id="KW-0812">Transmembrane</keyword>
<proteinExistence type="predicted"/>
<organism evidence="3 4">
    <name type="scientific">Collinsella intestinalis</name>
    <dbReference type="NCBI Taxonomy" id="147207"/>
    <lineage>
        <taxon>Bacteria</taxon>
        <taxon>Bacillati</taxon>
        <taxon>Actinomycetota</taxon>
        <taxon>Coriobacteriia</taxon>
        <taxon>Coriobacteriales</taxon>
        <taxon>Coriobacteriaceae</taxon>
        <taxon>Collinsella</taxon>
    </lineage>
</organism>
<dbReference type="EMBL" id="CABWIC010000007">
    <property type="protein sequence ID" value="VWL93099.1"/>
    <property type="molecule type" value="Genomic_DNA"/>
</dbReference>
<dbReference type="RefSeq" id="WP_152063331.1">
    <property type="nucleotide sequence ID" value="NZ_CABWIC010000007.1"/>
</dbReference>
<evidence type="ECO:0000256" key="1">
    <source>
        <dbReference type="SAM" id="Phobius"/>
    </source>
</evidence>
<accession>A0A5K1IVT6</accession>
<dbReference type="Proteomes" id="UP000738879">
    <property type="component" value="Unassembled WGS sequence"/>
</dbReference>
<keyword evidence="1" id="KW-1133">Transmembrane helix</keyword>
<dbReference type="GeneID" id="77465685"/>
<protein>
    <submittedName>
        <fullName evidence="3">Uncharacterized protein</fullName>
    </submittedName>
</protein>
<feature type="transmembrane region" description="Helical" evidence="1">
    <location>
        <begin position="69"/>
        <end position="92"/>
    </location>
</feature>
<dbReference type="EMBL" id="JAGZJA010000001">
    <property type="protein sequence ID" value="MBS5146242.1"/>
    <property type="molecule type" value="Genomic_DNA"/>
</dbReference>
<keyword evidence="1" id="KW-0472">Membrane</keyword>
<sequence>MLFSLYKATLDDEIRRGLESSAYSEMEIEGVRCKLRRQIEERTRATSGVLALFTAFDAMLVMTRSSVPVLIAMLVVEGLALYAAWYLQAGCLKRQFNKALRRGYPGFDHLKL</sequence>
<name>A0A5K1IVT6_9ACTN</name>
<evidence type="ECO:0000313" key="3">
    <source>
        <dbReference type="EMBL" id="VWL93099.1"/>
    </source>
</evidence>
<gene>
    <name evidence="3" type="ORF">JKKLCJKK_00701</name>
    <name evidence="2" type="ORF">KHY67_00820</name>
</gene>
<reference evidence="3 4" key="1">
    <citation type="submission" date="2019-10" db="EMBL/GenBank/DDBJ databases">
        <authorList>
            <person name="Wolf R A."/>
        </authorList>
    </citation>
    <scope>NUCLEOTIDE SEQUENCE [LARGE SCALE GENOMIC DNA]</scope>
    <source>
        <strain evidence="3">Collinsella_intestinalis_DSM_13632</strain>
    </source>
</reference>
<dbReference type="AlphaFoldDB" id="A0A5K1IVT6"/>
<reference evidence="2" key="2">
    <citation type="submission" date="2021-02" db="EMBL/GenBank/DDBJ databases">
        <title>Infant gut strain persistence is associated with maternal origin, phylogeny, and functional potential including surface adhesion and iron acquisition.</title>
        <authorList>
            <person name="Lou Y.C."/>
        </authorList>
    </citation>
    <scope>NUCLEOTIDE SEQUENCE</scope>
    <source>
        <strain evidence="2">L3_128_245G1_dasL3_128_245G1_concoct_49</strain>
    </source>
</reference>
<dbReference type="OrthoDB" id="3182342at2"/>
<dbReference type="Proteomes" id="UP000405524">
    <property type="component" value="Unassembled WGS sequence"/>
</dbReference>